<feature type="transmembrane region" description="Helical" evidence="7">
    <location>
        <begin position="217"/>
        <end position="239"/>
    </location>
</feature>
<feature type="transmembrane region" description="Helical" evidence="7">
    <location>
        <begin position="12"/>
        <end position="31"/>
    </location>
</feature>
<keyword evidence="5 9" id="KW-0418">Kinase</keyword>
<evidence type="ECO:0000256" key="3">
    <source>
        <dbReference type="ARBA" id="ARBA00022553"/>
    </source>
</evidence>
<dbReference type="PANTHER" id="PTHR43711">
    <property type="entry name" value="TWO-COMPONENT HISTIDINE KINASE"/>
    <property type="match status" value="1"/>
</dbReference>
<proteinExistence type="predicted"/>
<dbReference type="EC" id="2.7.13.3" evidence="2"/>
<dbReference type="InterPro" id="IPR036890">
    <property type="entry name" value="HATPase_C_sf"/>
</dbReference>
<dbReference type="CDD" id="cd00075">
    <property type="entry name" value="HATPase"/>
    <property type="match status" value="1"/>
</dbReference>
<evidence type="ECO:0000313" key="10">
    <source>
        <dbReference type="Proteomes" id="UP001220610"/>
    </source>
</evidence>
<keyword evidence="7" id="KW-0472">Membrane</keyword>
<dbReference type="InterPro" id="IPR050736">
    <property type="entry name" value="Sensor_HK_Regulatory"/>
</dbReference>
<accession>A0AAJ6BKE2</accession>
<evidence type="ECO:0000256" key="7">
    <source>
        <dbReference type="SAM" id="Phobius"/>
    </source>
</evidence>
<dbReference type="CDD" id="cd00082">
    <property type="entry name" value="HisKA"/>
    <property type="match status" value="1"/>
</dbReference>
<dbReference type="Pfam" id="PF00512">
    <property type="entry name" value="HisKA"/>
    <property type="match status" value="1"/>
</dbReference>
<dbReference type="InterPro" id="IPR004358">
    <property type="entry name" value="Sig_transdc_His_kin-like_C"/>
</dbReference>
<evidence type="ECO:0000256" key="1">
    <source>
        <dbReference type="ARBA" id="ARBA00000085"/>
    </source>
</evidence>
<evidence type="ECO:0000256" key="2">
    <source>
        <dbReference type="ARBA" id="ARBA00012438"/>
    </source>
</evidence>
<dbReference type="SMART" id="SM00388">
    <property type="entry name" value="HisKA"/>
    <property type="match status" value="1"/>
</dbReference>
<sequence>MQYTITALKTTAIIGFFLLSSVQFFLVYNTYQLKDEKYFLEEKQLIDKAYQETIRTDLIFPGGQKVMDTFIWDNRMKLEELYYHNRDSFHLFNQQICSNLFNALRRNSDFDSSFARIIRKKGLRKDLQYSLFIRNIEIAFQEGQYVPLFDHQQRYPLISPAIQRPYGARINGALDDVNAQNRVSAITVSSSYRYNCRLTFCLHVEIPNRNLTVLGQMLLPLSLVLFSVLIMVLTFYITYRNWIRQKKLSEMKSDFINGITHEFHTPISAILVANKVLLREDVELDRDSMRSMVLLVGRQAERLQHLVKRVLDISSTNQLKLQKEWYGLHHLVEEILMAYHLKYAGSNLVLEFKKDSLHDEVLLDQFWFTTLLMNILDNAVKYNDKSTKEITVSTSSDKKYIYLSVADNGIGMSKEEQQHIFDKFYRHKQHQHAEVTGLGLGLYYVKQAVVAHHWKIQVESQPGTGSVFTVLIPVQQQQAVEENLFSTPKTAY</sequence>
<dbReference type="Pfam" id="PF02518">
    <property type="entry name" value="HATPase_c"/>
    <property type="match status" value="1"/>
</dbReference>
<dbReference type="Gene3D" id="1.10.287.130">
    <property type="match status" value="1"/>
</dbReference>
<dbReference type="EMBL" id="CP119311">
    <property type="protein sequence ID" value="WEK38361.1"/>
    <property type="molecule type" value="Genomic_DNA"/>
</dbReference>
<dbReference type="PRINTS" id="PR00344">
    <property type="entry name" value="BCTRLSENSOR"/>
</dbReference>
<dbReference type="InterPro" id="IPR005467">
    <property type="entry name" value="His_kinase_dom"/>
</dbReference>
<keyword evidence="7" id="KW-1133">Transmembrane helix</keyword>
<dbReference type="SMART" id="SM00387">
    <property type="entry name" value="HATPase_c"/>
    <property type="match status" value="1"/>
</dbReference>
<dbReference type="SUPFAM" id="SSF47384">
    <property type="entry name" value="Homodimeric domain of signal transducing histidine kinase"/>
    <property type="match status" value="1"/>
</dbReference>
<gene>
    <name evidence="9" type="ORF">P0Y53_12710</name>
</gene>
<evidence type="ECO:0000259" key="8">
    <source>
        <dbReference type="PROSITE" id="PS50109"/>
    </source>
</evidence>
<dbReference type="FunFam" id="3.30.565.10:FF:000006">
    <property type="entry name" value="Sensor histidine kinase WalK"/>
    <property type="match status" value="1"/>
</dbReference>
<organism evidence="9 10">
    <name type="scientific">Candidatus Pseudobacter hemicellulosilyticus</name>
    <dbReference type="NCBI Taxonomy" id="3121375"/>
    <lineage>
        <taxon>Bacteria</taxon>
        <taxon>Pseudomonadati</taxon>
        <taxon>Bacteroidota</taxon>
        <taxon>Chitinophagia</taxon>
        <taxon>Chitinophagales</taxon>
        <taxon>Chitinophagaceae</taxon>
        <taxon>Pseudobacter</taxon>
    </lineage>
</organism>
<dbReference type="InterPro" id="IPR003594">
    <property type="entry name" value="HATPase_dom"/>
</dbReference>
<evidence type="ECO:0000256" key="4">
    <source>
        <dbReference type="ARBA" id="ARBA00022679"/>
    </source>
</evidence>
<dbReference type="PROSITE" id="PS50109">
    <property type="entry name" value="HIS_KIN"/>
    <property type="match status" value="1"/>
</dbReference>
<name>A0AAJ6BKE2_9BACT</name>
<keyword evidence="3" id="KW-0597">Phosphoprotein</keyword>
<dbReference type="SUPFAM" id="SSF55874">
    <property type="entry name" value="ATPase domain of HSP90 chaperone/DNA topoisomerase II/histidine kinase"/>
    <property type="match status" value="1"/>
</dbReference>
<dbReference type="GO" id="GO:0000155">
    <property type="term" value="F:phosphorelay sensor kinase activity"/>
    <property type="evidence" value="ECO:0007669"/>
    <property type="project" value="InterPro"/>
</dbReference>
<dbReference type="AlphaFoldDB" id="A0AAJ6BKE2"/>
<keyword evidence="7" id="KW-0812">Transmembrane</keyword>
<dbReference type="Gene3D" id="3.30.565.10">
    <property type="entry name" value="Histidine kinase-like ATPase, C-terminal domain"/>
    <property type="match status" value="1"/>
</dbReference>
<evidence type="ECO:0000256" key="5">
    <source>
        <dbReference type="ARBA" id="ARBA00022777"/>
    </source>
</evidence>
<evidence type="ECO:0000256" key="6">
    <source>
        <dbReference type="ARBA" id="ARBA00023012"/>
    </source>
</evidence>
<keyword evidence="6" id="KW-0902">Two-component regulatory system</keyword>
<keyword evidence="4" id="KW-0808">Transferase</keyword>
<reference evidence="9" key="1">
    <citation type="submission" date="2023-03" db="EMBL/GenBank/DDBJ databases">
        <title>Andean soil-derived lignocellulolytic bacterial consortium as a source of novel taxa and putative plastic-active enzymes.</title>
        <authorList>
            <person name="Diaz-Garcia L."/>
            <person name="Chuvochina M."/>
            <person name="Feuerriegel G."/>
            <person name="Bunk B."/>
            <person name="Sproer C."/>
            <person name="Streit W.R."/>
            <person name="Rodriguez L.M."/>
            <person name="Overmann J."/>
            <person name="Jimenez D.J."/>
        </authorList>
    </citation>
    <scope>NUCLEOTIDE SEQUENCE</scope>
    <source>
        <strain evidence="9">MAG 7</strain>
    </source>
</reference>
<protein>
    <recommendedName>
        <fullName evidence="2">histidine kinase</fullName>
        <ecNumber evidence="2">2.7.13.3</ecNumber>
    </recommendedName>
</protein>
<feature type="domain" description="Histidine kinase" evidence="8">
    <location>
        <begin position="258"/>
        <end position="476"/>
    </location>
</feature>
<dbReference type="Proteomes" id="UP001220610">
    <property type="component" value="Chromosome"/>
</dbReference>
<evidence type="ECO:0000313" key="9">
    <source>
        <dbReference type="EMBL" id="WEK38361.1"/>
    </source>
</evidence>
<comment type="catalytic activity">
    <reaction evidence="1">
        <text>ATP + protein L-histidine = ADP + protein N-phospho-L-histidine.</text>
        <dbReference type="EC" id="2.7.13.3"/>
    </reaction>
</comment>
<dbReference type="InterPro" id="IPR003661">
    <property type="entry name" value="HisK_dim/P_dom"/>
</dbReference>
<dbReference type="PANTHER" id="PTHR43711:SF26">
    <property type="entry name" value="SENSOR HISTIDINE KINASE RCSC"/>
    <property type="match status" value="1"/>
</dbReference>
<dbReference type="InterPro" id="IPR036097">
    <property type="entry name" value="HisK_dim/P_sf"/>
</dbReference>